<evidence type="ECO:0000313" key="4">
    <source>
        <dbReference type="Proteomes" id="UP000887226"/>
    </source>
</evidence>
<evidence type="ECO:0000313" key="3">
    <source>
        <dbReference type="EMBL" id="KAG9240514.1"/>
    </source>
</evidence>
<feature type="compositionally biased region" description="Low complexity" evidence="1">
    <location>
        <begin position="121"/>
        <end position="135"/>
    </location>
</feature>
<comment type="caution">
    <text evidence="3">The sequence shown here is derived from an EMBL/GenBank/DDBJ whole genome shotgun (WGS) entry which is preliminary data.</text>
</comment>
<feature type="compositionally biased region" description="Basic and acidic residues" evidence="1">
    <location>
        <begin position="140"/>
        <end position="150"/>
    </location>
</feature>
<dbReference type="Proteomes" id="UP000887226">
    <property type="component" value="Unassembled WGS sequence"/>
</dbReference>
<dbReference type="InterPro" id="IPR028095">
    <property type="entry name" value="Mso1_N_dom"/>
</dbReference>
<dbReference type="OrthoDB" id="2683368at2759"/>
<feature type="compositionally biased region" description="Polar residues" evidence="1">
    <location>
        <begin position="161"/>
        <end position="174"/>
    </location>
</feature>
<reference evidence="3" key="1">
    <citation type="journal article" date="2021" name="IMA Fungus">
        <title>Genomic characterization of three marine fungi, including Emericellopsis atlantica sp. nov. with signatures of a generalist lifestyle and marine biomass degradation.</title>
        <authorList>
            <person name="Hagestad O.C."/>
            <person name="Hou L."/>
            <person name="Andersen J.H."/>
            <person name="Hansen E.H."/>
            <person name="Altermark B."/>
            <person name="Li C."/>
            <person name="Kuhnert E."/>
            <person name="Cox R.J."/>
            <person name="Crous P.W."/>
            <person name="Spatafora J.W."/>
            <person name="Lail K."/>
            <person name="Amirebrahimi M."/>
            <person name="Lipzen A."/>
            <person name="Pangilinan J."/>
            <person name="Andreopoulos W."/>
            <person name="Hayes R.D."/>
            <person name="Ng V."/>
            <person name="Grigoriev I.V."/>
            <person name="Jackson S.A."/>
            <person name="Sutton T.D.S."/>
            <person name="Dobson A.D.W."/>
            <person name="Rama T."/>
        </authorList>
    </citation>
    <scope>NUCLEOTIDE SEQUENCE</scope>
    <source>
        <strain evidence="3">TRa3180A</strain>
    </source>
</reference>
<accession>A0A9P7YV33</accession>
<gene>
    <name evidence="3" type="ORF">BJ878DRAFT_284447</name>
</gene>
<feature type="region of interest" description="Disordered" evidence="1">
    <location>
        <begin position="75"/>
        <end position="96"/>
    </location>
</feature>
<dbReference type="Pfam" id="PF14475">
    <property type="entry name" value="Mso1_Sec1_bdg"/>
    <property type="match status" value="1"/>
</dbReference>
<feature type="compositionally biased region" description="Gly residues" evidence="1">
    <location>
        <begin position="244"/>
        <end position="253"/>
    </location>
</feature>
<feature type="domain" description="Mso1 N-terminal" evidence="2">
    <location>
        <begin position="12"/>
        <end position="49"/>
    </location>
</feature>
<keyword evidence="4" id="KW-1185">Reference proteome</keyword>
<name>A0A9P7YV33_9HELO</name>
<feature type="compositionally biased region" description="Low complexity" evidence="1">
    <location>
        <begin position="218"/>
        <end position="227"/>
    </location>
</feature>
<organism evidence="3 4">
    <name type="scientific">Calycina marina</name>
    <dbReference type="NCBI Taxonomy" id="1763456"/>
    <lineage>
        <taxon>Eukaryota</taxon>
        <taxon>Fungi</taxon>
        <taxon>Dikarya</taxon>
        <taxon>Ascomycota</taxon>
        <taxon>Pezizomycotina</taxon>
        <taxon>Leotiomycetes</taxon>
        <taxon>Helotiales</taxon>
        <taxon>Pezizellaceae</taxon>
        <taxon>Calycina</taxon>
    </lineage>
</organism>
<dbReference type="AlphaFoldDB" id="A0A9P7YV33"/>
<feature type="region of interest" description="Disordered" evidence="1">
    <location>
        <begin position="114"/>
        <end position="253"/>
    </location>
</feature>
<evidence type="ECO:0000256" key="1">
    <source>
        <dbReference type="SAM" id="MobiDB-lite"/>
    </source>
</evidence>
<evidence type="ECO:0000259" key="2">
    <source>
        <dbReference type="Pfam" id="PF14475"/>
    </source>
</evidence>
<dbReference type="EMBL" id="MU254423">
    <property type="protein sequence ID" value="KAG9240514.1"/>
    <property type="molecule type" value="Genomic_DNA"/>
</dbReference>
<proteinExistence type="predicted"/>
<protein>
    <recommendedName>
        <fullName evidence="2">Mso1 N-terminal domain-containing protein</fullName>
    </recommendedName>
</protein>
<sequence>MSFFSTVTTTFNNVRKGDGDGDTPEDTHIARTLRAYYTDPNLSKKYPEWPEWMPGPRPASMPTPARVTNVEARYGQVDPNSGRGYGAVQGERRNPYQPEAAAVGARPNAALSGLFDKKPRATPGAAPAAAPRTTALNSVFDRRPVSRPEPPRPQARALPSQRGNSYQNSYTADTGTADLYNYHNPTPPASGYGSRSNPASGYGSGGGGREQKAQTLASSPWSSSDASGYPESTKPTSLRSGRGLPTGGSRGYR</sequence>